<sequence>MKNKITSIVLIALLSAIMIGTAAAQPAEIFNGTVALEDGTFTFVPSNDPSNSYQVENLTDHGALDAASNDETSGFTYNASDEYYEDYGSFYLTDINGVQDNYGASTSWFVYINGELAPLGLSQNVIKDDDQVTFMYAPYEYTANEVTVDTANASYIVDIKVEVEDALTSIEDLQGYIDNLDTPSLTKCIFTASLDGVVYSLENGRDQIAIFKLQCFKNIVQRQENWGNLSPEEAEYISNEADHIIELIQNS</sequence>
<dbReference type="InterPro" id="IPR027954">
    <property type="entry name" value="Transcobalamin-like_C"/>
</dbReference>
<organism evidence="2 3">
    <name type="scientific">Methanosarcina barkeri MS</name>
    <dbReference type="NCBI Taxonomy" id="1434108"/>
    <lineage>
        <taxon>Archaea</taxon>
        <taxon>Methanobacteriati</taxon>
        <taxon>Methanobacteriota</taxon>
        <taxon>Stenosarchaea group</taxon>
        <taxon>Methanomicrobia</taxon>
        <taxon>Methanosarcinales</taxon>
        <taxon>Methanosarcinaceae</taxon>
        <taxon>Methanosarcina</taxon>
    </lineage>
</organism>
<feature type="domain" description="Transcobalamin-like C-terminal" evidence="1">
    <location>
        <begin position="82"/>
        <end position="136"/>
    </location>
</feature>
<protein>
    <recommendedName>
        <fullName evidence="1">Transcobalamin-like C-terminal domain-containing protein</fullName>
    </recommendedName>
</protein>
<dbReference type="Proteomes" id="UP000033033">
    <property type="component" value="Chromosome"/>
</dbReference>
<dbReference type="PATRIC" id="fig|1434108.4.peg.2066"/>
<dbReference type="AlphaFoldDB" id="A0A0E3QU81"/>
<evidence type="ECO:0000259" key="1">
    <source>
        <dbReference type="Pfam" id="PF14478"/>
    </source>
</evidence>
<dbReference type="Pfam" id="PF14478">
    <property type="entry name" value="DUF4430"/>
    <property type="match status" value="1"/>
</dbReference>
<dbReference type="EMBL" id="CP009528">
    <property type="protein sequence ID" value="AKB54640.1"/>
    <property type="molecule type" value="Genomic_DNA"/>
</dbReference>
<reference evidence="2 3" key="1">
    <citation type="submission" date="2014-07" db="EMBL/GenBank/DDBJ databases">
        <title>Methanogenic archaea and the global carbon cycle.</title>
        <authorList>
            <person name="Henriksen J.R."/>
            <person name="Luke J."/>
            <person name="Reinhart S."/>
            <person name="Benedict M.N."/>
            <person name="Youngblut N.D."/>
            <person name="Metcalf M.E."/>
            <person name="Whitaker R.J."/>
            <person name="Metcalf W.W."/>
        </authorList>
    </citation>
    <scope>NUCLEOTIDE SEQUENCE [LARGE SCALE GENOMIC DNA]</scope>
    <source>
        <strain evidence="2 3">MS</strain>
    </source>
</reference>
<dbReference type="HOGENOM" id="CLU_1109497_0_0_2"/>
<accession>A0A0E3QU81</accession>
<dbReference type="KEGG" id="mby:MSBRM_1642"/>
<evidence type="ECO:0000313" key="2">
    <source>
        <dbReference type="EMBL" id="AKB54640.1"/>
    </source>
</evidence>
<dbReference type="Gene3D" id="2.170.130.30">
    <property type="match status" value="1"/>
</dbReference>
<keyword evidence="3" id="KW-1185">Reference proteome</keyword>
<gene>
    <name evidence="2" type="ORF">MSBRM_1642</name>
</gene>
<name>A0A0E3QU81_METBA</name>
<proteinExistence type="predicted"/>
<evidence type="ECO:0000313" key="3">
    <source>
        <dbReference type="Proteomes" id="UP000033033"/>
    </source>
</evidence>